<comment type="caution">
    <text evidence="2">The sequence shown here is derived from an EMBL/GenBank/DDBJ whole genome shotgun (WGS) entry which is preliminary data.</text>
</comment>
<protein>
    <recommendedName>
        <fullName evidence="1">F5/8 type C domain-containing protein</fullName>
    </recommendedName>
</protein>
<accession>A0A2G8JQ18</accession>
<evidence type="ECO:0000259" key="1">
    <source>
        <dbReference type="PROSITE" id="PS50022"/>
    </source>
</evidence>
<dbReference type="InterPro" id="IPR000421">
    <property type="entry name" value="FA58C"/>
</dbReference>
<dbReference type="Proteomes" id="UP000230750">
    <property type="component" value="Unassembled WGS sequence"/>
</dbReference>
<dbReference type="InterPro" id="IPR008979">
    <property type="entry name" value="Galactose-bd-like_sf"/>
</dbReference>
<feature type="domain" description="F5/8 type C" evidence="1">
    <location>
        <begin position="59"/>
        <end position="167"/>
    </location>
</feature>
<evidence type="ECO:0000313" key="2">
    <source>
        <dbReference type="EMBL" id="PIK37864.1"/>
    </source>
</evidence>
<sequence length="652" mass="73707">MSVEGQPLDPNLKVEPLIISGGGPIVDYVAPSLGDFLQIPREVSTFGGVEPIENFDYEWHPLTFDRNIYLEFSFGYAVHIRGFSTTGRPGFEEWVSEYKIMYLNPYTNQWTWLRDGEVMEDLRIVGNDDDSSPRDHIYSPAIFTSRLRIFMLDWHSKPAMWIRLYMGTGGDWPNLRRQRHQMGLGCSFSGEGETQEVYFSRALTLSGFSLDEESTISTYKLQYLSGENQWTEIEYDETVIFSTGETVQLDFISCEGLRVEVTSWQDEASFFGVFYLQIEEAVSVVDESPAVEDIRELANHYLHFRWEESDPIDQSGVLFSLSELQEVTRIESKGCNGAGLSEYQLECRHHYAKSGSQHTFAGNTNDVDIVEHMLNLDCKYIVFKPSQYDQSICAEIFIYSSQELIGSTASIFSPGSKGGSFQGEWTLAAHGESPYLEFVFDRHVTPTQITLEAKDGNQVQSFELERSYDGESFELVMDGDNGVKTFIFGSASFDATFEIKGLRILPIVQTTLDVVSFLTLWILSPRYPSNRPVANLTNQVDGEGATADPRAVISGNYAHSETVSGQTLGIIFEKAETVHRFTMGSAVANSKIISFQLFFKASPEDTDYVSVTVDDQVVRETIIGNQRYKCSYLHEQILKRVLTLREPAYMTV</sequence>
<evidence type="ECO:0000313" key="3">
    <source>
        <dbReference type="Proteomes" id="UP000230750"/>
    </source>
</evidence>
<dbReference type="Gene3D" id="2.60.120.260">
    <property type="entry name" value="Galactose-binding domain-like"/>
    <property type="match status" value="1"/>
</dbReference>
<gene>
    <name evidence="2" type="ORF">BSL78_25306</name>
</gene>
<name>A0A2G8JQ18_STIJA</name>
<dbReference type="EMBL" id="MRZV01001438">
    <property type="protein sequence ID" value="PIK37864.1"/>
    <property type="molecule type" value="Genomic_DNA"/>
</dbReference>
<dbReference type="SUPFAM" id="SSF49785">
    <property type="entry name" value="Galactose-binding domain-like"/>
    <property type="match status" value="1"/>
</dbReference>
<dbReference type="AlphaFoldDB" id="A0A2G8JQ18"/>
<dbReference type="PANTHER" id="PTHR24543">
    <property type="entry name" value="MULTICOPPER OXIDASE-RELATED"/>
    <property type="match status" value="1"/>
</dbReference>
<keyword evidence="3" id="KW-1185">Reference proteome</keyword>
<dbReference type="PROSITE" id="PS50022">
    <property type="entry name" value="FA58C_3"/>
    <property type="match status" value="1"/>
</dbReference>
<organism evidence="2 3">
    <name type="scientific">Stichopus japonicus</name>
    <name type="common">Sea cucumber</name>
    <dbReference type="NCBI Taxonomy" id="307972"/>
    <lineage>
        <taxon>Eukaryota</taxon>
        <taxon>Metazoa</taxon>
        <taxon>Echinodermata</taxon>
        <taxon>Eleutherozoa</taxon>
        <taxon>Echinozoa</taxon>
        <taxon>Holothuroidea</taxon>
        <taxon>Aspidochirotacea</taxon>
        <taxon>Aspidochirotida</taxon>
        <taxon>Stichopodidae</taxon>
        <taxon>Apostichopus</taxon>
    </lineage>
</organism>
<dbReference type="Pfam" id="PF00754">
    <property type="entry name" value="F5_F8_type_C"/>
    <property type="match status" value="1"/>
</dbReference>
<proteinExistence type="predicted"/>
<reference evidence="2 3" key="1">
    <citation type="journal article" date="2017" name="PLoS Biol.">
        <title>The sea cucumber genome provides insights into morphological evolution and visceral regeneration.</title>
        <authorList>
            <person name="Zhang X."/>
            <person name="Sun L."/>
            <person name="Yuan J."/>
            <person name="Sun Y."/>
            <person name="Gao Y."/>
            <person name="Zhang L."/>
            <person name="Li S."/>
            <person name="Dai H."/>
            <person name="Hamel J.F."/>
            <person name="Liu C."/>
            <person name="Yu Y."/>
            <person name="Liu S."/>
            <person name="Lin W."/>
            <person name="Guo K."/>
            <person name="Jin S."/>
            <person name="Xu P."/>
            <person name="Storey K.B."/>
            <person name="Huan P."/>
            <person name="Zhang T."/>
            <person name="Zhou Y."/>
            <person name="Zhang J."/>
            <person name="Lin C."/>
            <person name="Li X."/>
            <person name="Xing L."/>
            <person name="Huo D."/>
            <person name="Sun M."/>
            <person name="Wang L."/>
            <person name="Mercier A."/>
            <person name="Li F."/>
            <person name="Yang H."/>
            <person name="Xiang J."/>
        </authorList>
    </citation>
    <scope>NUCLEOTIDE SEQUENCE [LARGE SCALE GENOMIC DNA]</scope>
    <source>
        <strain evidence="2">Shaxun</strain>
        <tissue evidence="2">Muscle</tissue>
    </source>
</reference>